<dbReference type="STRING" id="888050.HMPREF9004_1651"/>
<dbReference type="InterPro" id="IPR011009">
    <property type="entry name" value="Kinase-like_dom_sf"/>
</dbReference>
<proteinExistence type="predicted"/>
<feature type="region of interest" description="Disordered" evidence="1">
    <location>
        <begin position="150"/>
        <end position="175"/>
    </location>
</feature>
<dbReference type="OrthoDB" id="3787729at2"/>
<sequence length="486" mass="53246">MRDDGGMVPLNSAHEWPSESELLSLLLKWMPERRWFPLKGNAVPTLEELSIAVEVQLAWNVKDLLIAAKRPNEDAPVLIHVPLVLAAAEDLDSFASPGESAGTWGFVIPGSSSALVDGPHHPDFWRAWAHAALEAGSVMGAGAEAISSRADSGRVMTGEQSNTNVVMPSPHDRSDGCDSDIVVKLFRVLAPGRNPDVEVSAALAGEGWDRVRTPVAWSTLSWEDPLTHLPVLSDSAVACVFIPKADDGFELFCELAHTDDVDGPIRARARALARELGETSAQMHVYIQKALGTATPSSPRELAASLRSRARWAIDEVGELEARIEGLRQRVEEVLSKLDTLDCLEPASRIHGDYHLGQVLREKEVPEGAQERWFVLDFEGEPLRPLAERSMPDQPMRDVAGMLRSFDYAAAVGKAADPTWLSQMRHSFLEGYTQASSPLNEEQSRTRAILLEALELDKALYEAVYEARNRPDWLAIPLEGISALLG</sequence>
<gene>
    <name evidence="3" type="ORF">HMPREF9004_1651</name>
</gene>
<keyword evidence="4" id="KW-1185">Reference proteome</keyword>
<dbReference type="InterPro" id="IPR002575">
    <property type="entry name" value="Aminoglycoside_PTrfase"/>
</dbReference>
<evidence type="ECO:0000313" key="3">
    <source>
        <dbReference type="EMBL" id="ENO17741.1"/>
    </source>
</evidence>
<organism evidence="3 4">
    <name type="scientific">Schaalia cardiffensis F0333</name>
    <dbReference type="NCBI Taxonomy" id="888050"/>
    <lineage>
        <taxon>Bacteria</taxon>
        <taxon>Bacillati</taxon>
        <taxon>Actinomycetota</taxon>
        <taxon>Actinomycetes</taxon>
        <taxon>Actinomycetales</taxon>
        <taxon>Actinomycetaceae</taxon>
        <taxon>Schaalia</taxon>
    </lineage>
</organism>
<evidence type="ECO:0000313" key="4">
    <source>
        <dbReference type="Proteomes" id="UP000013015"/>
    </source>
</evidence>
<dbReference type="Gene3D" id="3.90.1200.10">
    <property type="match status" value="1"/>
</dbReference>
<dbReference type="HOGENOM" id="CLU_029675_0_0_11"/>
<feature type="domain" description="Aminoglycoside phosphotransferase" evidence="2">
    <location>
        <begin position="257"/>
        <end position="432"/>
    </location>
</feature>
<name>N6X1Z1_9ACTO</name>
<dbReference type="PATRIC" id="fig|888050.3.peg.1585"/>
<dbReference type="Proteomes" id="UP000013015">
    <property type="component" value="Unassembled WGS sequence"/>
</dbReference>
<protein>
    <submittedName>
        <fullName evidence="3">1,4-alpha-glucan branching enzyme</fullName>
    </submittedName>
</protein>
<dbReference type="eggNOG" id="COG3281">
    <property type="taxonomic scope" value="Bacteria"/>
</dbReference>
<dbReference type="EMBL" id="AQHZ01000024">
    <property type="protein sequence ID" value="ENO17741.1"/>
    <property type="molecule type" value="Genomic_DNA"/>
</dbReference>
<accession>N6X1Z1</accession>
<evidence type="ECO:0000256" key="1">
    <source>
        <dbReference type="SAM" id="MobiDB-lite"/>
    </source>
</evidence>
<reference evidence="3 4" key="1">
    <citation type="submission" date="2013-03" db="EMBL/GenBank/DDBJ databases">
        <title>Reference genome for the Human Microbiome Project.</title>
        <authorList>
            <person name="Aqrawi P."/>
            <person name="Ayvaz T."/>
            <person name="Bess C."/>
            <person name="Blankenburg K."/>
            <person name="Coyle M."/>
            <person name="Deng J."/>
            <person name="Forbes L."/>
            <person name="Fowler G."/>
            <person name="Francisco L."/>
            <person name="Fu Q."/>
            <person name="Gibbs R."/>
            <person name="Gross S."/>
            <person name="Gubbala S."/>
            <person name="Hale W."/>
            <person name="Hemphill L."/>
            <person name="Highlander S."/>
            <person name="Hirani K."/>
            <person name="Jackson L."/>
            <person name="Jakkamsetti A."/>
            <person name="Javaid M."/>
            <person name="Jayaseelan J.C."/>
            <person name="Jiang H."/>
            <person name="Joshi V."/>
            <person name="Korchina V."/>
            <person name="Kovar C."/>
            <person name="Lara F."/>
            <person name="Lee S."/>
            <person name="Liu Y."/>
            <person name="Mata R."/>
            <person name="Mathew T."/>
            <person name="Munidasa M."/>
            <person name="Muzny D."/>
            <person name="Nazareth L."/>
            <person name="Ngo R."/>
            <person name="Nguyen L."/>
            <person name="Nguyen N."/>
            <person name="Okwuonu G."/>
            <person name="Ongeri F."/>
            <person name="Palculict T."/>
            <person name="Patil S."/>
            <person name="Petrosino J."/>
            <person name="Pham C."/>
            <person name="Pham P."/>
            <person name="Pu L.-L."/>
            <person name="Qin X."/>
            <person name="Qu J."/>
            <person name="Reid J."/>
            <person name="Ross M."/>
            <person name="Ruth R."/>
            <person name="Saada N."/>
            <person name="San Lucas F."/>
            <person name="Santibanez J."/>
            <person name="Shang Y."/>
            <person name="Simmons D."/>
            <person name="Song X.-Z."/>
            <person name="Tang L.-Y."/>
            <person name="Thornton R."/>
            <person name="Warren J."/>
            <person name="Weissenberger G."/>
            <person name="Wilczek-Boney K."/>
            <person name="Worley K."/>
            <person name="Youmans B."/>
            <person name="Zhang J."/>
            <person name="Zhang L."/>
            <person name="Zhao Z."/>
            <person name="Zhou C."/>
            <person name="Zhu D."/>
            <person name="Zhu Y."/>
        </authorList>
    </citation>
    <scope>NUCLEOTIDE SEQUENCE [LARGE SCALE GENOMIC DNA]</scope>
    <source>
        <strain evidence="3 4">F0333</strain>
    </source>
</reference>
<evidence type="ECO:0000259" key="2">
    <source>
        <dbReference type="Pfam" id="PF01636"/>
    </source>
</evidence>
<dbReference type="AlphaFoldDB" id="N6X1Z1"/>
<comment type="caution">
    <text evidence="3">The sequence shown here is derived from an EMBL/GenBank/DDBJ whole genome shotgun (WGS) entry which is preliminary data.</text>
</comment>
<dbReference type="Pfam" id="PF01636">
    <property type="entry name" value="APH"/>
    <property type="match status" value="1"/>
</dbReference>
<dbReference type="SUPFAM" id="SSF56112">
    <property type="entry name" value="Protein kinase-like (PK-like)"/>
    <property type="match status" value="1"/>
</dbReference>